<name>A0AAD9DPU3_9TELE</name>
<dbReference type="AlphaFoldDB" id="A0AAD9DPU3"/>
<dbReference type="Gene3D" id="3.80.20.20">
    <property type="entry name" value="Receptor L-domain"/>
    <property type="match status" value="1"/>
</dbReference>
<accession>A0AAD9DPU3</accession>
<feature type="region of interest" description="Disordered" evidence="1">
    <location>
        <begin position="189"/>
        <end position="221"/>
    </location>
</feature>
<dbReference type="InterPro" id="IPR036941">
    <property type="entry name" value="Rcpt_L-dom_sf"/>
</dbReference>
<sequence length="356" mass="38459">MQQEWLCTGTENKLSTLSDLEQQYRTLRKYYESCEVVMGNLEITSIDRSRDLSFLRVGTPSRRPPPRPRPQGSSRSRSRVRGGSPVRQAAAAEVLTRRGEKRIHGSQLHACLAVRRASQTERQSRGALGDNLAFDLAGLTSTPLALLSAHVRVGDRDRFKQARDTARPLLSCGPGTVRNRLTAGRVPIRAHRVGPDPGSMGGQGAEPMGPQQGAWQAGDTEPTQVPRLPISLAAPGDAIGSGRTRTQPVSSLPVRSGTVWGKVHLEEKERSPSNRESLALSVQFRLHGCGHECVSATRRAVPEFPDASATIPASFICHGHVGLAGLTASPTAGLPPSHLNVVTFNARRKRPKAADR</sequence>
<dbReference type="EMBL" id="JAROKS010000022">
    <property type="protein sequence ID" value="KAK1788688.1"/>
    <property type="molecule type" value="Genomic_DNA"/>
</dbReference>
<evidence type="ECO:0000256" key="1">
    <source>
        <dbReference type="SAM" id="MobiDB-lite"/>
    </source>
</evidence>
<organism evidence="2 3">
    <name type="scientific">Electrophorus voltai</name>
    <dbReference type="NCBI Taxonomy" id="2609070"/>
    <lineage>
        <taxon>Eukaryota</taxon>
        <taxon>Metazoa</taxon>
        <taxon>Chordata</taxon>
        <taxon>Craniata</taxon>
        <taxon>Vertebrata</taxon>
        <taxon>Euteleostomi</taxon>
        <taxon>Actinopterygii</taxon>
        <taxon>Neopterygii</taxon>
        <taxon>Teleostei</taxon>
        <taxon>Ostariophysi</taxon>
        <taxon>Gymnotiformes</taxon>
        <taxon>Gymnotoidei</taxon>
        <taxon>Gymnotidae</taxon>
        <taxon>Electrophorus</taxon>
    </lineage>
</organism>
<gene>
    <name evidence="2" type="ORF">P4O66_002508</name>
</gene>
<keyword evidence="3" id="KW-1185">Reference proteome</keyword>
<evidence type="ECO:0000313" key="3">
    <source>
        <dbReference type="Proteomes" id="UP001239994"/>
    </source>
</evidence>
<feature type="compositionally biased region" description="Low complexity" evidence="1">
    <location>
        <begin position="70"/>
        <end position="87"/>
    </location>
</feature>
<comment type="caution">
    <text evidence="2">The sequence shown here is derived from an EMBL/GenBank/DDBJ whole genome shotgun (WGS) entry which is preliminary data.</text>
</comment>
<dbReference type="SUPFAM" id="SSF52058">
    <property type="entry name" value="L domain-like"/>
    <property type="match status" value="1"/>
</dbReference>
<evidence type="ECO:0000313" key="2">
    <source>
        <dbReference type="EMBL" id="KAK1788688.1"/>
    </source>
</evidence>
<feature type="region of interest" description="Disordered" evidence="1">
    <location>
        <begin position="54"/>
        <end position="88"/>
    </location>
</feature>
<reference evidence="2" key="1">
    <citation type="submission" date="2023-03" db="EMBL/GenBank/DDBJ databases">
        <title>Electrophorus voltai genome.</title>
        <authorList>
            <person name="Bian C."/>
        </authorList>
    </citation>
    <scope>NUCLEOTIDE SEQUENCE</scope>
    <source>
        <strain evidence="2">CB-2022</strain>
        <tissue evidence="2">Muscle</tissue>
    </source>
</reference>
<proteinExistence type="predicted"/>
<dbReference type="Proteomes" id="UP001239994">
    <property type="component" value="Unassembled WGS sequence"/>
</dbReference>
<feature type="region of interest" description="Disordered" evidence="1">
    <location>
        <begin position="234"/>
        <end position="253"/>
    </location>
</feature>
<protein>
    <submittedName>
        <fullName evidence="2">Uncharacterized protein</fullName>
    </submittedName>
</protein>